<evidence type="ECO:0000313" key="10">
    <source>
        <dbReference type="EMBL" id="RZC32017.1"/>
    </source>
</evidence>
<dbReference type="STRING" id="1661398.A0A482VHL9"/>
<feature type="compositionally biased region" description="Low complexity" evidence="8">
    <location>
        <begin position="752"/>
        <end position="779"/>
    </location>
</feature>
<comment type="subcellular location">
    <subcellularLocation>
        <location evidence="1">Cytoplasm</location>
        <location evidence="1">Cytoskeleton</location>
        <location evidence="1">Spindle</location>
    </subcellularLocation>
</comment>
<keyword evidence="6" id="KW-0206">Cytoskeleton</keyword>
<dbReference type="InterPro" id="IPR000938">
    <property type="entry name" value="CAP-Gly_domain"/>
</dbReference>
<proteinExistence type="predicted"/>
<dbReference type="PROSITE" id="PS00845">
    <property type="entry name" value="CAP_GLY_1"/>
    <property type="match status" value="1"/>
</dbReference>
<evidence type="ECO:0000256" key="5">
    <source>
        <dbReference type="ARBA" id="ARBA00023054"/>
    </source>
</evidence>
<dbReference type="InterPro" id="IPR022140">
    <property type="entry name" value="Kinesin-like_KIF1-typ"/>
</dbReference>
<dbReference type="Proteomes" id="UP000292052">
    <property type="component" value="Unassembled WGS sequence"/>
</dbReference>
<evidence type="ECO:0000256" key="4">
    <source>
        <dbReference type="ARBA" id="ARBA00023017"/>
    </source>
</evidence>
<sequence>MIRFKLLSLALKNNIKKINKKGAFVSEPAILVKRGTQSQVWSMEKLENKIIDMRELYEEKKEQGDYSKDSPVKGPDPFFESQENHNLIGVANIFLEALFYDIKLDYHTPIISQQGEVAGRLQVELSRVSGTFPQDRICEAASDNSSESSHDDEDHGSSNVTCRVHIKQASDPIVVPTKTPDAPGLHLPGSKDSTVFKFDHVNDFIVPMTEEFLEHCSEGALSIEVWGNRSAGFSKHKPGWEVEQQLATARSLVDRWSELTRKIQLWVEIQELNDQGEYAPVEVTIKNEVSAGGVYQLRQGQQRRIQVRVKPVQNSGTLPIICQQIVKIEVGGVMVRSRLQKDLDSYQEEDLSGLREKWSDALLRRHQYLEQQIKKLLEKVNKTEQDIEREQSLMDQWVNLTEERNAVIIPTPGSGIPGAPALWNPPPGMEPYVPVLFLDLNADDLTANQSGAEITIAGANSILPKEVGTMERVYMILRITVRLSHPAPMDLVLRKRLALNIYKRQSITDRIKRKIVRSDVITQCGVTYEVVSNVPKASEELEDRESLAQLVASGEDSSLCDGETYIEKYTRGVSAVESILTLDHLRQSVAVKELLQAKGQPLMRKTASVPNFSQFMRSDMSTESLQMSRSESVSELNSELHGVATPLRPRTSFGKDSEVTPTKPFGLVFPGITSPANTKLGLRMTTLHEEQPTLPRKHSLDLLSDDTIEEQCEEGHDEKQEVTRNIKSRSNGRRTIPTSRTLDSLVELAPKSGTPSTTSSGYGSQAVSSTNLSSDDSMSLRSISVDETPDLESKPTISNDLQPVTEVADNSNETYRENNYNEEQAHLGEGNDDNPDEYIVNGIDNHSNNNQDKPPCDNEGSTVIKTNLSPGRVVRRKKSSKTQHSQRASFPQARPQLSESKVAQNLEQSLINTTLSHDDDGLDSSTDRLEDVPVPEWVVLGESVLIRPYNSSGVVAYIGGTEFASGTWIGVELDAPKGKNDGSVQGVRYFNCRPKYGMFVRADKLILDRRGRAMRAYKADSLANNSKCSSGK</sequence>
<dbReference type="InterPro" id="IPR022164">
    <property type="entry name" value="Kinesin-like"/>
</dbReference>
<dbReference type="AlphaFoldDB" id="A0A482VHL9"/>
<keyword evidence="2" id="KW-0963">Cytoplasm</keyword>
<evidence type="ECO:0000256" key="6">
    <source>
        <dbReference type="ARBA" id="ARBA00023212"/>
    </source>
</evidence>
<feature type="region of interest" description="Disordered" evidence="8">
    <location>
        <begin position="825"/>
        <end position="902"/>
    </location>
</feature>
<gene>
    <name evidence="10" type="ORF">BDFB_000055</name>
</gene>
<dbReference type="Gene3D" id="2.30.30.190">
    <property type="entry name" value="CAP Gly-rich-like domain"/>
    <property type="match status" value="1"/>
</dbReference>
<dbReference type="Pfam" id="PF12473">
    <property type="entry name" value="DUF3694"/>
    <property type="match status" value="1"/>
</dbReference>
<feature type="non-terminal residue" evidence="10">
    <location>
        <position position="1032"/>
    </location>
</feature>
<keyword evidence="11" id="KW-1185">Reference proteome</keyword>
<evidence type="ECO:0000256" key="7">
    <source>
        <dbReference type="SAM" id="Coils"/>
    </source>
</evidence>
<feature type="coiled-coil region" evidence="7">
    <location>
        <begin position="359"/>
        <end position="393"/>
    </location>
</feature>
<evidence type="ECO:0000256" key="8">
    <source>
        <dbReference type="SAM" id="MobiDB-lite"/>
    </source>
</evidence>
<dbReference type="InterPro" id="IPR036859">
    <property type="entry name" value="CAP-Gly_dom_sf"/>
</dbReference>
<keyword evidence="3" id="KW-0493">Microtubule</keyword>
<evidence type="ECO:0000256" key="2">
    <source>
        <dbReference type="ARBA" id="ARBA00022490"/>
    </source>
</evidence>
<dbReference type="SUPFAM" id="SSF74924">
    <property type="entry name" value="Cap-Gly domain"/>
    <property type="match status" value="1"/>
</dbReference>
<feature type="region of interest" description="Disordered" evidence="8">
    <location>
        <begin position="712"/>
        <end position="779"/>
    </location>
</feature>
<evidence type="ECO:0000259" key="9">
    <source>
        <dbReference type="PROSITE" id="PS50245"/>
    </source>
</evidence>
<organism evidence="10 11">
    <name type="scientific">Asbolus verrucosus</name>
    <name type="common">Desert ironclad beetle</name>
    <dbReference type="NCBI Taxonomy" id="1661398"/>
    <lineage>
        <taxon>Eukaryota</taxon>
        <taxon>Metazoa</taxon>
        <taxon>Ecdysozoa</taxon>
        <taxon>Arthropoda</taxon>
        <taxon>Hexapoda</taxon>
        <taxon>Insecta</taxon>
        <taxon>Pterygota</taxon>
        <taxon>Neoptera</taxon>
        <taxon>Endopterygota</taxon>
        <taxon>Coleoptera</taxon>
        <taxon>Polyphaga</taxon>
        <taxon>Cucujiformia</taxon>
        <taxon>Tenebrionidae</taxon>
        <taxon>Pimeliinae</taxon>
        <taxon>Asbolus</taxon>
    </lineage>
</organism>
<evidence type="ECO:0000313" key="11">
    <source>
        <dbReference type="Proteomes" id="UP000292052"/>
    </source>
</evidence>
<evidence type="ECO:0000256" key="1">
    <source>
        <dbReference type="ARBA" id="ARBA00004186"/>
    </source>
</evidence>
<protein>
    <submittedName>
        <fullName evidence="10">Kinesin-like protein KIF13A</fullName>
    </submittedName>
</protein>
<feature type="domain" description="CAP-Gly" evidence="9">
    <location>
        <begin position="959"/>
        <end position="1001"/>
    </location>
</feature>
<dbReference type="GO" id="GO:0005819">
    <property type="term" value="C:spindle"/>
    <property type="evidence" value="ECO:0007669"/>
    <property type="project" value="UniProtKB-SubCell"/>
</dbReference>
<dbReference type="SMART" id="SM01052">
    <property type="entry name" value="CAP_GLY"/>
    <property type="match status" value="1"/>
</dbReference>
<evidence type="ECO:0000256" key="3">
    <source>
        <dbReference type="ARBA" id="ARBA00022701"/>
    </source>
</evidence>
<reference evidence="10 11" key="1">
    <citation type="submission" date="2017-03" db="EMBL/GenBank/DDBJ databases">
        <title>Genome of the blue death feigning beetle - Asbolus verrucosus.</title>
        <authorList>
            <person name="Rider S.D."/>
        </authorList>
    </citation>
    <scope>NUCLEOTIDE SEQUENCE [LARGE SCALE GENOMIC DNA]</scope>
    <source>
        <strain evidence="10">Butters</strain>
        <tissue evidence="10">Head and leg muscle</tissue>
    </source>
</reference>
<dbReference type="GO" id="GO:0030286">
    <property type="term" value="C:dynein complex"/>
    <property type="evidence" value="ECO:0007669"/>
    <property type="project" value="UniProtKB-KW"/>
</dbReference>
<dbReference type="Pfam" id="PF01302">
    <property type="entry name" value="CAP_GLY"/>
    <property type="match status" value="1"/>
</dbReference>
<dbReference type="PANTHER" id="PTHR18916:SF6">
    <property type="entry name" value="DYNACTIN SUBUNIT 1"/>
    <property type="match status" value="1"/>
</dbReference>
<feature type="compositionally biased region" description="Polar residues" evidence="8">
    <location>
        <begin position="859"/>
        <end position="869"/>
    </location>
</feature>
<feature type="region of interest" description="Disordered" evidence="8">
    <location>
        <begin position="786"/>
        <end position="805"/>
    </location>
</feature>
<dbReference type="PROSITE" id="PS50245">
    <property type="entry name" value="CAP_GLY_2"/>
    <property type="match status" value="1"/>
</dbReference>
<dbReference type="GO" id="GO:0005874">
    <property type="term" value="C:microtubule"/>
    <property type="evidence" value="ECO:0007669"/>
    <property type="project" value="UniProtKB-KW"/>
</dbReference>
<keyword evidence="4" id="KW-0243">Dynein</keyword>
<dbReference type="FunFam" id="2.30.30.190:FF:000014">
    <property type="entry name" value="Uncharacterized protein, isoform E"/>
    <property type="match status" value="1"/>
</dbReference>
<dbReference type="EMBL" id="QDEB01100672">
    <property type="protein sequence ID" value="RZC32017.1"/>
    <property type="molecule type" value="Genomic_DNA"/>
</dbReference>
<dbReference type="PANTHER" id="PTHR18916">
    <property type="entry name" value="DYNACTIN 1-RELATED MICROTUBULE-BINDING"/>
    <property type="match status" value="1"/>
</dbReference>
<name>A0A482VHL9_ASBVE</name>
<feature type="compositionally biased region" description="Basic and acidic residues" evidence="8">
    <location>
        <begin position="713"/>
        <end position="724"/>
    </location>
</feature>
<dbReference type="Pfam" id="PF12423">
    <property type="entry name" value="KIF1B"/>
    <property type="match status" value="1"/>
</dbReference>
<accession>A0A482VHL9</accession>
<dbReference type="OrthoDB" id="3176171at2759"/>
<feature type="compositionally biased region" description="Polar residues" evidence="8">
    <location>
        <begin position="882"/>
        <end position="902"/>
    </location>
</feature>
<comment type="caution">
    <text evidence="10">The sequence shown here is derived from an EMBL/GenBank/DDBJ whole genome shotgun (WGS) entry which is preliminary data.</text>
</comment>
<keyword evidence="5 7" id="KW-0175">Coiled coil</keyword>